<evidence type="ECO:0000313" key="1">
    <source>
        <dbReference type="EMBL" id="MBC3802972.1"/>
    </source>
</evidence>
<organism evidence="1 2">
    <name type="scientific">Acetobacterium fimetarium</name>
    <dbReference type="NCBI Taxonomy" id="52691"/>
    <lineage>
        <taxon>Bacteria</taxon>
        <taxon>Bacillati</taxon>
        <taxon>Bacillota</taxon>
        <taxon>Clostridia</taxon>
        <taxon>Eubacteriales</taxon>
        <taxon>Eubacteriaceae</taxon>
        <taxon>Acetobacterium</taxon>
    </lineage>
</organism>
<comment type="caution">
    <text evidence="1">The sequence shown here is derived from an EMBL/GenBank/DDBJ whole genome shotgun (WGS) entry which is preliminary data.</text>
</comment>
<dbReference type="Proteomes" id="UP000603234">
    <property type="component" value="Unassembled WGS sequence"/>
</dbReference>
<keyword evidence="2" id="KW-1185">Reference proteome</keyword>
<gene>
    <name evidence="1" type="ORF">GH808_00755</name>
</gene>
<dbReference type="SUPFAM" id="SSF88659">
    <property type="entry name" value="Sigma3 and sigma4 domains of RNA polymerase sigma factors"/>
    <property type="match status" value="1"/>
</dbReference>
<protein>
    <submittedName>
        <fullName evidence="1">Uncharacterized protein</fullName>
    </submittedName>
</protein>
<proteinExistence type="predicted"/>
<dbReference type="RefSeq" id="WP_186840892.1">
    <property type="nucleotide sequence ID" value="NZ_WJBC01000001.1"/>
</dbReference>
<accession>A0ABR6WQU3</accession>
<sequence length="124" mass="14133">MNIKESHQQLEATRHRLWLHSQYLKIYEDQLALLNRAGPERAAPTDARIRQTRAHLAADSDLLEAQTRALVAAIDGLADPRIQAIMVRRYLNNQSFAEIAAAMTYDLRWVYRLHQRGLAAAESA</sequence>
<dbReference type="InterPro" id="IPR013324">
    <property type="entry name" value="RNA_pol_sigma_r3/r4-like"/>
</dbReference>
<dbReference type="EMBL" id="WJBC01000001">
    <property type="protein sequence ID" value="MBC3802972.1"/>
    <property type="molecule type" value="Genomic_DNA"/>
</dbReference>
<evidence type="ECO:0000313" key="2">
    <source>
        <dbReference type="Proteomes" id="UP000603234"/>
    </source>
</evidence>
<reference evidence="1 2" key="1">
    <citation type="journal article" date="2020" name="mSystems">
        <title>Defining Genomic and Predicted Metabolic Features of the Acetobacterium Genus.</title>
        <authorList>
            <person name="Ross D.E."/>
            <person name="Marshall C.W."/>
            <person name="Gulliver D."/>
            <person name="May H.D."/>
            <person name="Norman R.S."/>
        </authorList>
    </citation>
    <scope>NUCLEOTIDE SEQUENCE [LARGE SCALE GENOMIC DNA]</scope>
    <source>
        <strain evidence="1 2">DSM 8238</strain>
    </source>
</reference>
<name>A0ABR6WQU3_9FIRM</name>